<comment type="caution">
    <text evidence="3">The sequence shown here is derived from an EMBL/GenBank/DDBJ whole genome shotgun (WGS) entry which is preliminary data.</text>
</comment>
<evidence type="ECO:0000313" key="3">
    <source>
        <dbReference type="EMBL" id="KAA1087908.1"/>
    </source>
</evidence>
<protein>
    <submittedName>
        <fullName evidence="3">Uncharacterized protein</fullName>
    </submittedName>
</protein>
<accession>A0A5B0NJ17</accession>
<sequence>MMAGRFMIFGLLGFLFIIASNAIDDLVLERFSSLGNVDLDDTINFNALNQYLAQQTPKDGPRAPNSNPSTSTQEAAPNAGRPSGQLEPEAQIRRIGEARLARTNDIQFLPAIQSHPAKFSTEAVLTPGMTYPVVPRTHQTLDQDSHRVDANAQNPINKLLLEYSQLSRMNKETPGMNVIDHNTQIGNSHDPRRLELLKSSLKPIPVRKDGRTAARLTSLTRPPLENQVSTSTSNRGFLNHPAYYDIYNAKHNMVELYQAGLDAYAEALEAAKKDEFIETINTSTTSSSKISQNNDPDHRHPSEIALPTLSFDREIFTHEGASGRQKKGLALFKKLIEEHPENEDRLVVREADLSRVQSLFSKAKIYVEEGNNKPAEVRDANQMNVRRYSFTKEKNLEIISKQDLWYGYWANQMGRNVKSYINKFYSPAITELFANFLFYVEMITVVTLKPEGQTRDDYTSGINKACESFLEFASMISTPDQRGEGIHRYRVGEQRVLWWFLEFWLQHHHQRFWAGQSIRNRSGSLHIKLFFKQFFNEIFYCSIENFNKRYQNLIKTQPIINPN</sequence>
<reference evidence="3 4" key="1">
    <citation type="submission" date="2019-05" db="EMBL/GenBank/DDBJ databases">
        <title>Emergence of the Ug99 lineage of the wheat stem rust pathogen through somatic hybridization.</title>
        <authorList>
            <person name="Li F."/>
            <person name="Upadhyaya N.M."/>
            <person name="Sperschneider J."/>
            <person name="Matny O."/>
            <person name="Nguyen-Phuc H."/>
            <person name="Mago R."/>
            <person name="Raley C."/>
            <person name="Miller M.E."/>
            <person name="Silverstein K.A.T."/>
            <person name="Henningsen E."/>
            <person name="Hirsch C.D."/>
            <person name="Visser B."/>
            <person name="Pretorius Z.A."/>
            <person name="Steffenson B.J."/>
            <person name="Schwessinger B."/>
            <person name="Dodds P.N."/>
            <person name="Figueroa M."/>
        </authorList>
    </citation>
    <scope>NUCLEOTIDE SEQUENCE [LARGE SCALE GENOMIC DNA]</scope>
    <source>
        <strain evidence="3 4">Ug99</strain>
    </source>
</reference>
<evidence type="ECO:0000313" key="4">
    <source>
        <dbReference type="Proteomes" id="UP000325313"/>
    </source>
</evidence>
<feature type="signal peptide" evidence="2">
    <location>
        <begin position="1"/>
        <end position="22"/>
    </location>
</feature>
<evidence type="ECO:0000256" key="2">
    <source>
        <dbReference type="SAM" id="SignalP"/>
    </source>
</evidence>
<dbReference type="AlphaFoldDB" id="A0A5B0NJ17"/>
<name>A0A5B0NJ17_PUCGR</name>
<feature type="region of interest" description="Disordered" evidence="1">
    <location>
        <begin position="283"/>
        <end position="303"/>
    </location>
</feature>
<feature type="compositionally biased region" description="Polar residues" evidence="1">
    <location>
        <begin position="64"/>
        <end position="75"/>
    </location>
</feature>
<evidence type="ECO:0000256" key="1">
    <source>
        <dbReference type="SAM" id="MobiDB-lite"/>
    </source>
</evidence>
<keyword evidence="2" id="KW-0732">Signal</keyword>
<dbReference type="Proteomes" id="UP000325313">
    <property type="component" value="Unassembled WGS sequence"/>
</dbReference>
<gene>
    <name evidence="3" type="ORF">PGTUg99_024035</name>
</gene>
<feature type="region of interest" description="Disordered" evidence="1">
    <location>
        <begin position="55"/>
        <end position="88"/>
    </location>
</feature>
<feature type="compositionally biased region" description="Low complexity" evidence="1">
    <location>
        <begin position="283"/>
        <end position="294"/>
    </location>
</feature>
<dbReference type="EMBL" id="VDEP01000409">
    <property type="protein sequence ID" value="KAA1087908.1"/>
    <property type="molecule type" value="Genomic_DNA"/>
</dbReference>
<feature type="chain" id="PRO_5022697989" evidence="2">
    <location>
        <begin position="23"/>
        <end position="563"/>
    </location>
</feature>
<organism evidence="3 4">
    <name type="scientific">Puccinia graminis f. sp. tritici</name>
    <dbReference type="NCBI Taxonomy" id="56615"/>
    <lineage>
        <taxon>Eukaryota</taxon>
        <taxon>Fungi</taxon>
        <taxon>Dikarya</taxon>
        <taxon>Basidiomycota</taxon>
        <taxon>Pucciniomycotina</taxon>
        <taxon>Pucciniomycetes</taxon>
        <taxon>Pucciniales</taxon>
        <taxon>Pucciniaceae</taxon>
        <taxon>Puccinia</taxon>
    </lineage>
</organism>
<proteinExistence type="predicted"/>